<name>A0A9D4QX69_DREPO</name>
<reference evidence="1" key="1">
    <citation type="journal article" date="2019" name="bioRxiv">
        <title>The Genome of the Zebra Mussel, Dreissena polymorpha: A Resource for Invasive Species Research.</title>
        <authorList>
            <person name="McCartney M.A."/>
            <person name="Auch B."/>
            <person name="Kono T."/>
            <person name="Mallez S."/>
            <person name="Zhang Y."/>
            <person name="Obille A."/>
            <person name="Becker A."/>
            <person name="Abrahante J.E."/>
            <person name="Garbe J."/>
            <person name="Badalamenti J.P."/>
            <person name="Herman A."/>
            <person name="Mangelson H."/>
            <person name="Liachko I."/>
            <person name="Sullivan S."/>
            <person name="Sone E.D."/>
            <person name="Koren S."/>
            <person name="Silverstein K.A.T."/>
            <person name="Beckman K.B."/>
            <person name="Gohl D.M."/>
        </authorList>
    </citation>
    <scope>NUCLEOTIDE SEQUENCE</scope>
    <source>
        <strain evidence="1">Duluth1</strain>
        <tissue evidence="1">Whole animal</tissue>
    </source>
</reference>
<accession>A0A9D4QX69</accession>
<comment type="caution">
    <text evidence="1">The sequence shown here is derived from an EMBL/GenBank/DDBJ whole genome shotgun (WGS) entry which is preliminary data.</text>
</comment>
<proteinExistence type="predicted"/>
<keyword evidence="2" id="KW-1185">Reference proteome</keyword>
<sequence length="63" mass="6802">MRGIRGLERASSLISLCGVEPVPYAAVKVDSTDVFVIEVFDDSSQVCVDVVQPHGTPHCRMPS</sequence>
<evidence type="ECO:0000313" key="1">
    <source>
        <dbReference type="EMBL" id="KAH3846238.1"/>
    </source>
</evidence>
<dbReference type="AlphaFoldDB" id="A0A9D4QX69"/>
<dbReference type="Proteomes" id="UP000828390">
    <property type="component" value="Unassembled WGS sequence"/>
</dbReference>
<reference evidence="1" key="2">
    <citation type="submission" date="2020-11" db="EMBL/GenBank/DDBJ databases">
        <authorList>
            <person name="McCartney M.A."/>
            <person name="Auch B."/>
            <person name="Kono T."/>
            <person name="Mallez S."/>
            <person name="Becker A."/>
            <person name="Gohl D.M."/>
            <person name="Silverstein K.A.T."/>
            <person name="Koren S."/>
            <person name="Bechman K.B."/>
            <person name="Herman A."/>
            <person name="Abrahante J.E."/>
            <person name="Garbe J."/>
        </authorList>
    </citation>
    <scope>NUCLEOTIDE SEQUENCE</scope>
    <source>
        <strain evidence="1">Duluth1</strain>
        <tissue evidence="1">Whole animal</tissue>
    </source>
</reference>
<gene>
    <name evidence="1" type="ORF">DPMN_088537</name>
</gene>
<evidence type="ECO:0000313" key="2">
    <source>
        <dbReference type="Proteomes" id="UP000828390"/>
    </source>
</evidence>
<dbReference type="EMBL" id="JAIWYP010000003">
    <property type="protein sequence ID" value="KAH3846238.1"/>
    <property type="molecule type" value="Genomic_DNA"/>
</dbReference>
<protein>
    <submittedName>
        <fullName evidence="1">Uncharacterized protein</fullName>
    </submittedName>
</protein>
<organism evidence="1 2">
    <name type="scientific">Dreissena polymorpha</name>
    <name type="common">Zebra mussel</name>
    <name type="synonym">Mytilus polymorpha</name>
    <dbReference type="NCBI Taxonomy" id="45954"/>
    <lineage>
        <taxon>Eukaryota</taxon>
        <taxon>Metazoa</taxon>
        <taxon>Spiralia</taxon>
        <taxon>Lophotrochozoa</taxon>
        <taxon>Mollusca</taxon>
        <taxon>Bivalvia</taxon>
        <taxon>Autobranchia</taxon>
        <taxon>Heteroconchia</taxon>
        <taxon>Euheterodonta</taxon>
        <taxon>Imparidentia</taxon>
        <taxon>Neoheterodontei</taxon>
        <taxon>Myida</taxon>
        <taxon>Dreissenoidea</taxon>
        <taxon>Dreissenidae</taxon>
        <taxon>Dreissena</taxon>
    </lineage>
</organism>